<feature type="transmembrane region" description="Helical" evidence="6">
    <location>
        <begin position="287"/>
        <end position="307"/>
    </location>
</feature>
<evidence type="ECO:0000259" key="7">
    <source>
        <dbReference type="PROSITE" id="PS50850"/>
    </source>
</evidence>
<dbReference type="PROSITE" id="PS50850">
    <property type="entry name" value="MFS"/>
    <property type="match status" value="1"/>
</dbReference>
<dbReference type="Pfam" id="PF07690">
    <property type="entry name" value="MFS_1"/>
    <property type="match status" value="1"/>
</dbReference>
<dbReference type="GO" id="GO:0022857">
    <property type="term" value="F:transmembrane transporter activity"/>
    <property type="evidence" value="ECO:0007669"/>
    <property type="project" value="InterPro"/>
</dbReference>
<evidence type="ECO:0000313" key="9">
    <source>
        <dbReference type="Proteomes" id="UP000467105"/>
    </source>
</evidence>
<name>A0A7I7YXC4_9MYCO</name>
<feature type="region of interest" description="Disordered" evidence="5">
    <location>
        <begin position="1"/>
        <end position="21"/>
    </location>
</feature>
<feature type="domain" description="Major facilitator superfamily (MFS) profile" evidence="7">
    <location>
        <begin position="50"/>
        <end position="430"/>
    </location>
</feature>
<evidence type="ECO:0000256" key="3">
    <source>
        <dbReference type="ARBA" id="ARBA00022989"/>
    </source>
</evidence>
<dbReference type="Proteomes" id="UP000467105">
    <property type="component" value="Chromosome"/>
</dbReference>
<reference evidence="8 9" key="1">
    <citation type="journal article" date="2019" name="Emerg. Microbes Infect.">
        <title>Comprehensive subspecies identification of 175 nontuberculous mycobacteria species based on 7547 genomic profiles.</title>
        <authorList>
            <person name="Matsumoto Y."/>
            <person name="Kinjo T."/>
            <person name="Motooka D."/>
            <person name="Nabeya D."/>
            <person name="Jung N."/>
            <person name="Uechi K."/>
            <person name="Horii T."/>
            <person name="Iida T."/>
            <person name="Fujita J."/>
            <person name="Nakamura S."/>
        </authorList>
    </citation>
    <scope>NUCLEOTIDE SEQUENCE [LARGE SCALE GENOMIC DNA]</scope>
    <source>
        <strain evidence="8 9">JCM 14742</strain>
    </source>
</reference>
<feature type="transmembrane region" description="Helical" evidence="6">
    <location>
        <begin position="85"/>
        <end position="107"/>
    </location>
</feature>
<gene>
    <name evidence="8" type="ORF">MPRM_38360</name>
</gene>
<feature type="transmembrane region" description="Helical" evidence="6">
    <location>
        <begin position="143"/>
        <end position="166"/>
    </location>
</feature>
<evidence type="ECO:0000256" key="6">
    <source>
        <dbReference type="SAM" id="Phobius"/>
    </source>
</evidence>
<dbReference type="EMBL" id="AP022614">
    <property type="protein sequence ID" value="BBZ46555.1"/>
    <property type="molecule type" value="Genomic_DNA"/>
</dbReference>
<feature type="transmembrane region" description="Helical" evidence="6">
    <location>
        <begin position="206"/>
        <end position="228"/>
    </location>
</feature>
<feature type="transmembrane region" description="Helical" evidence="6">
    <location>
        <begin position="319"/>
        <end position="338"/>
    </location>
</feature>
<dbReference type="InterPro" id="IPR011701">
    <property type="entry name" value="MFS"/>
</dbReference>
<feature type="transmembrane region" description="Helical" evidence="6">
    <location>
        <begin position="344"/>
        <end position="365"/>
    </location>
</feature>
<feature type="transmembrane region" description="Helical" evidence="6">
    <location>
        <begin position="377"/>
        <end position="396"/>
    </location>
</feature>
<protein>
    <submittedName>
        <fullName evidence="8">Permease</fullName>
    </submittedName>
</protein>
<feature type="transmembrane region" description="Helical" evidence="6">
    <location>
        <begin position="119"/>
        <end position="137"/>
    </location>
</feature>
<evidence type="ECO:0000313" key="8">
    <source>
        <dbReference type="EMBL" id="BBZ46555.1"/>
    </source>
</evidence>
<keyword evidence="4 6" id="KW-0472">Membrane</keyword>
<dbReference type="GO" id="GO:0005886">
    <property type="term" value="C:plasma membrane"/>
    <property type="evidence" value="ECO:0007669"/>
    <property type="project" value="UniProtKB-SubCell"/>
</dbReference>
<accession>A0A7I7YXC4</accession>
<dbReference type="InterPro" id="IPR036259">
    <property type="entry name" value="MFS_trans_sf"/>
</dbReference>
<dbReference type="Gene3D" id="1.20.1250.20">
    <property type="entry name" value="MFS general substrate transporter like domains"/>
    <property type="match status" value="1"/>
</dbReference>
<proteinExistence type="predicted"/>
<keyword evidence="3 6" id="KW-1133">Transmembrane helix</keyword>
<feature type="transmembrane region" description="Helical" evidence="6">
    <location>
        <begin position="178"/>
        <end position="200"/>
    </location>
</feature>
<feature type="transmembrane region" description="Helical" evidence="6">
    <location>
        <begin position="402"/>
        <end position="424"/>
    </location>
</feature>
<dbReference type="InterPro" id="IPR020846">
    <property type="entry name" value="MFS_dom"/>
</dbReference>
<feature type="transmembrane region" description="Helical" evidence="6">
    <location>
        <begin position="249"/>
        <end position="275"/>
    </location>
</feature>
<comment type="subcellular location">
    <subcellularLocation>
        <location evidence="1">Cell membrane</location>
        <topology evidence="1">Multi-pass membrane protein</topology>
    </subcellularLocation>
</comment>
<evidence type="ECO:0000256" key="1">
    <source>
        <dbReference type="ARBA" id="ARBA00004651"/>
    </source>
</evidence>
<evidence type="ECO:0000256" key="4">
    <source>
        <dbReference type="ARBA" id="ARBA00023136"/>
    </source>
</evidence>
<dbReference type="AlphaFoldDB" id="A0A7I7YXC4"/>
<keyword evidence="9" id="KW-1185">Reference proteome</keyword>
<feature type="transmembrane region" description="Helical" evidence="6">
    <location>
        <begin position="54"/>
        <end position="79"/>
    </location>
</feature>
<evidence type="ECO:0000256" key="2">
    <source>
        <dbReference type="ARBA" id="ARBA00022692"/>
    </source>
</evidence>
<organism evidence="8 9">
    <name type="scientific">Mycobacterium parmense</name>
    <dbReference type="NCBI Taxonomy" id="185642"/>
    <lineage>
        <taxon>Bacteria</taxon>
        <taxon>Bacillati</taxon>
        <taxon>Actinomycetota</taxon>
        <taxon>Actinomycetes</taxon>
        <taxon>Mycobacteriales</taxon>
        <taxon>Mycobacteriaceae</taxon>
        <taxon>Mycobacterium</taxon>
        <taxon>Mycobacterium simiae complex</taxon>
    </lineage>
</organism>
<sequence>MQRRGLTVVATSRERATGRDSVMSSKADTGLAARARSAGAIAGRRRDARPTLSVFIGVLAVLLAVGWAANHFAALMPVIGGSQHLSAATLDAVFGIYAVGLLPGLLIGGPASDAFGRHTVAWAGTATVLAGTVGMLVSQQSGVLLAGRLIVGAGVGLAMTSCTAWASDLRGPAGAATAGAVLIAGFAIGPFVAGVVAWAGRSGVQMSFAIAAALVVAATSVTVVAVLRSGSATPARAEAADSSAPVRQGAALALSWALPLAPWVFASATLAFVAIPTRIHTGLPAPMAAGVAALVVNGASGLIQIAARARAWGAHAGTAGAALAALGYAVTALAPPAITPQLGLPLFLVLGCASGLSLRGGLIDLETAAPQHIRGTLTGVFYAMTYIGFGLPLLLADLGSPAHAAPVLGIMAVLASVTAGSRAVRLRRDA</sequence>
<keyword evidence="2 6" id="KW-0812">Transmembrane</keyword>
<dbReference type="SUPFAM" id="SSF103473">
    <property type="entry name" value="MFS general substrate transporter"/>
    <property type="match status" value="1"/>
</dbReference>
<evidence type="ECO:0000256" key="5">
    <source>
        <dbReference type="SAM" id="MobiDB-lite"/>
    </source>
</evidence>